<accession>A0A9X8D4E6</accession>
<evidence type="ECO:0008006" key="4">
    <source>
        <dbReference type="Google" id="ProtNLM"/>
    </source>
</evidence>
<dbReference type="Proteomes" id="UP000265619">
    <property type="component" value="Unassembled WGS sequence"/>
</dbReference>
<keyword evidence="1" id="KW-0732">Signal</keyword>
<dbReference type="RefSeq" id="WP_119554540.1">
    <property type="nucleotide sequence ID" value="NZ_QXMN01000018.1"/>
</dbReference>
<feature type="chain" id="PRO_5040743702" description="DUF2946 domain-containing protein" evidence="1">
    <location>
        <begin position="34"/>
        <end position="134"/>
    </location>
</feature>
<comment type="caution">
    <text evidence="2">The sequence shown here is derived from an EMBL/GenBank/DDBJ whole genome shotgun (WGS) entry which is preliminary data.</text>
</comment>
<gene>
    <name evidence="2" type="ORF">D3H34_15730</name>
</gene>
<keyword evidence="3" id="KW-1185">Reference proteome</keyword>
<reference evidence="2 3" key="1">
    <citation type="submission" date="2018-09" db="EMBL/GenBank/DDBJ databases">
        <title>Acidovorax cavernicola nov. sp. isolated from Gruta de las Maravillas (Aracena, Spain).</title>
        <authorList>
            <person name="Jurado V."/>
            <person name="Gutierrez-Patricio S."/>
            <person name="Gonzalez-Pimentel J.L."/>
            <person name="Miller A.Z."/>
            <person name="Laiz L."/>
            <person name="Saiz-Jimenez C."/>
        </authorList>
    </citation>
    <scope>NUCLEOTIDE SEQUENCE [LARGE SCALE GENOMIC DNA]</scope>
    <source>
        <strain evidence="2 3">1011MAR4D40.2</strain>
    </source>
</reference>
<sequence length="134" mass="14357">MAQPDHPQQRRTSFGAALLLCLFLALFGTAAQASAPVFHEEGWTARTVTSVATGPAAFAIMDVAPMPVAMDAMPCALCYSAPAPSLHEVGGECRGHEATAWPVHLAPVPDGKYFDAGGRHVRLPVRILYCRWLD</sequence>
<evidence type="ECO:0000313" key="2">
    <source>
        <dbReference type="EMBL" id="RIX78856.1"/>
    </source>
</evidence>
<feature type="signal peptide" evidence="1">
    <location>
        <begin position="1"/>
        <end position="33"/>
    </location>
</feature>
<proteinExistence type="predicted"/>
<dbReference type="AlphaFoldDB" id="A0A9X8D4E6"/>
<dbReference type="OrthoDB" id="8913376at2"/>
<evidence type="ECO:0000313" key="3">
    <source>
        <dbReference type="Proteomes" id="UP000265619"/>
    </source>
</evidence>
<protein>
    <recommendedName>
        <fullName evidence="4">DUF2946 domain-containing protein</fullName>
    </recommendedName>
</protein>
<evidence type="ECO:0000256" key="1">
    <source>
        <dbReference type="SAM" id="SignalP"/>
    </source>
</evidence>
<organism evidence="2 3">
    <name type="scientific">Acidovorax cavernicola</name>
    <dbReference type="NCBI Taxonomy" id="1675792"/>
    <lineage>
        <taxon>Bacteria</taxon>
        <taxon>Pseudomonadati</taxon>
        <taxon>Pseudomonadota</taxon>
        <taxon>Betaproteobacteria</taxon>
        <taxon>Burkholderiales</taxon>
        <taxon>Comamonadaceae</taxon>
        <taxon>Acidovorax</taxon>
    </lineage>
</organism>
<name>A0A9X8D4E6_9BURK</name>
<dbReference type="EMBL" id="QXMN01000018">
    <property type="protein sequence ID" value="RIX78856.1"/>
    <property type="molecule type" value="Genomic_DNA"/>
</dbReference>